<protein>
    <submittedName>
        <fullName evidence="9">DUF421 domain-containing protein</fullName>
    </submittedName>
</protein>
<evidence type="ECO:0000256" key="6">
    <source>
        <dbReference type="ARBA" id="ARBA00023136"/>
    </source>
</evidence>
<dbReference type="InterPro" id="IPR007353">
    <property type="entry name" value="DUF421"/>
</dbReference>
<feature type="transmembrane region" description="Helical" evidence="7">
    <location>
        <begin position="59"/>
        <end position="79"/>
    </location>
</feature>
<evidence type="ECO:0000313" key="9">
    <source>
        <dbReference type="EMBL" id="MFC7441102.1"/>
    </source>
</evidence>
<feature type="transmembrane region" description="Helical" evidence="7">
    <location>
        <begin position="6"/>
        <end position="24"/>
    </location>
</feature>
<comment type="similarity">
    <text evidence="2">Belongs to the UPF0702 family.</text>
</comment>
<keyword evidence="4 7" id="KW-0812">Transmembrane</keyword>
<dbReference type="PANTHER" id="PTHR34582:SF7">
    <property type="entry name" value="UPF0702 TRANSMEMBRANE PROTEIN YDFS"/>
    <property type="match status" value="1"/>
</dbReference>
<feature type="transmembrane region" description="Helical" evidence="7">
    <location>
        <begin position="36"/>
        <end position="53"/>
    </location>
</feature>
<evidence type="ECO:0000256" key="2">
    <source>
        <dbReference type="ARBA" id="ARBA00006448"/>
    </source>
</evidence>
<accession>A0ABW2RJ79</accession>
<dbReference type="Gene3D" id="3.30.240.20">
    <property type="entry name" value="bsu07140 like domains"/>
    <property type="match status" value="2"/>
</dbReference>
<evidence type="ECO:0000256" key="1">
    <source>
        <dbReference type="ARBA" id="ARBA00004651"/>
    </source>
</evidence>
<comment type="subcellular location">
    <subcellularLocation>
        <location evidence="1">Cell membrane</location>
        <topology evidence="1">Multi-pass membrane protein</topology>
    </subcellularLocation>
</comment>
<gene>
    <name evidence="9" type="ORF">ACFQNG_08030</name>
</gene>
<proteinExistence type="inferred from homology"/>
<dbReference type="InterPro" id="IPR012452">
    <property type="entry name" value="DUF1657"/>
</dbReference>
<evidence type="ECO:0000256" key="5">
    <source>
        <dbReference type="ARBA" id="ARBA00022989"/>
    </source>
</evidence>
<dbReference type="Pfam" id="PF07870">
    <property type="entry name" value="DUF1657"/>
    <property type="match status" value="1"/>
</dbReference>
<organism evidence="9 10">
    <name type="scientific">Laceyella putida</name>
    <dbReference type="NCBI Taxonomy" id="110101"/>
    <lineage>
        <taxon>Bacteria</taxon>
        <taxon>Bacillati</taxon>
        <taxon>Bacillota</taxon>
        <taxon>Bacilli</taxon>
        <taxon>Bacillales</taxon>
        <taxon>Thermoactinomycetaceae</taxon>
        <taxon>Laceyella</taxon>
    </lineage>
</organism>
<dbReference type="EMBL" id="JBHTBW010000020">
    <property type="protein sequence ID" value="MFC7441102.1"/>
    <property type="molecule type" value="Genomic_DNA"/>
</dbReference>
<sequence>MPDWIAVVLRTLGAIIILFVLTRLLGKRQVSTLSPFEYITGITIGGLAASIPSKTDGTWHLGIVSLIVWVSVAIGMEFLQLKSKKIREWIDGKTTVLIKDGKVLEENLKKERITIDELMAQLRKRSIFHISDIKIAVIEPDGNINAFVYKELQPITPKMLGLKVTKEEIPYVVIADGIILDEELAKRGLTREWLQAELKKKSIASEHVFLGQVDSEGQLYVDCYDDQHQVQQPQEKAKLLTTLEKCKADLDIFSLSTKDQQAKKLYERYSRQLQQMIEETNH</sequence>
<comment type="caution">
    <text evidence="9">The sequence shown here is derived from an EMBL/GenBank/DDBJ whole genome shotgun (WGS) entry which is preliminary data.</text>
</comment>
<keyword evidence="5 7" id="KW-1133">Transmembrane helix</keyword>
<evidence type="ECO:0000313" key="10">
    <source>
        <dbReference type="Proteomes" id="UP001596500"/>
    </source>
</evidence>
<evidence type="ECO:0000259" key="8">
    <source>
        <dbReference type="Pfam" id="PF04239"/>
    </source>
</evidence>
<dbReference type="PANTHER" id="PTHR34582">
    <property type="entry name" value="UPF0702 TRANSMEMBRANE PROTEIN YCAP"/>
    <property type="match status" value="1"/>
</dbReference>
<feature type="domain" description="YetF C-terminal" evidence="8">
    <location>
        <begin position="82"/>
        <end position="213"/>
    </location>
</feature>
<evidence type="ECO:0000256" key="7">
    <source>
        <dbReference type="SAM" id="Phobius"/>
    </source>
</evidence>
<name>A0ABW2RJ79_9BACL</name>
<keyword evidence="3" id="KW-1003">Cell membrane</keyword>
<dbReference type="Proteomes" id="UP001596500">
    <property type="component" value="Unassembled WGS sequence"/>
</dbReference>
<dbReference type="RefSeq" id="WP_379864394.1">
    <property type="nucleotide sequence ID" value="NZ_JBHTBW010000020.1"/>
</dbReference>
<dbReference type="Pfam" id="PF04239">
    <property type="entry name" value="DUF421"/>
    <property type="match status" value="1"/>
</dbReference>
<keyword evidence="10" id="KW-1185">Reference proteome</keyword>
<evidence type="ECO:0000256" key="4">
    <source>
        <dbReference type="ARBA" id="ARBA00022692"/>
    </source>
</evidence>
<evidence type="ECO:0000256" key="3">
    <source>
        <dbReference type="ARBA" id="ARBA00022475"/>
    </source>
</evidence>
<dbReference type="InterPro" id="IPR023090">
    <property type="entry name" value="UPF0702_alpha/beta_dom_sf"/>
</dbReference>
<reference evidence="10" key="1">
    <citation type="journal article" date="2019" name="Int. J. Syst. Evol. Microbiol.">
        <title>The Global Catalogue of Microorganisms (GCM) 10K type strain sequencing project: providing services to taxonomists for standard genome sequencing and annotation.</title>
        <authorList>
            <consortium name="The Broad Institute Genomics Platform"/>
            <consortium name="The Broad Institute Genome Sequencing Center for Infectious Disease"/>
            <person name="Wu L."/>
            <person name="Ma J."/>
        </authorList>
    </citation>
    <scope>NUCLEOTIDE SEQUENCE [LARGE SCALE GENOMIC DNA]</scope>
    <source>
        <strain evidence="10">CGMCC 1.12942</strain>
    </source>
</reference>
<keyword evidence="6 7" id="KW-0472">Membrane</keyword>